<comment type="cofactor">
    <cofactor evidence="1 4">
        <name>pyridoxal 5'-phosphate</name>
        <dbReference type="ChEBI" id="CHEBI:597326"/>
    </cofactor>
</comment>
<dbReference type="Gene3D" id="3.40.640.10">
    <property type="entry name" value="Type I PLP-dependent aspartate aminotransferase-like (Major domain)"/>
    <property type="match status" value="1"/>
</dbReference>
<dbReference type="InterPro" id="IPR015421">
    <property type="entry name" value="PyrdxlP-dep_Trfase_major"/>
</dbReference>
<evidence type="ECO:0000313" key="5">
    <source>
        <dbReference type="EMBL" id="AVX03720.1"/>
    </source>
</evidence>
<dbReference type="AlphaFoldDB" id="A0A2R4MCJ1"/>
<gene>
    <name evidence="5" type="ORF">MXMO3_01189</name>
</gene>
<dbReference type="GO" id="GO:0005737">
    <property type="term" value="C:cytoplasm"/>
    <property type="evidence" value="ECO:0007669"/>
    <property type="project" value="TreeGrafter"/>
</dbReference>
<dbReference type="GO" id="GO:0030170">
    <property type="term" value="F:pyridoxal phosphate binding"/>
    <property type="evidence" value="ECO:0007669"/>
    <property type="project" value="InterPro"/>
</dbReference>
<dbReference type="Gene3D" id="3.90.1150.10">
    <property type="entry name" value="Aspartate Aminotransferase, domain 1"/>
    <property type="match status" value="1"/>
</dbReference>
<evidence type="ECO:0000256" key="1">
    <source>
        <dbReference type="ARBA" id="ARBA00001933"/>
    </source>
</evidence>
<dbReference type="GO" id="GO:0019346">
    <property type="term" value="P:transsulfuration"/>
    <property type="evidence" value="ECO:0007669"/>
    <property type="project" value="InterPro"/>
</dbReference>
<dbReference type="InterPro" id="IPR000277">
    <property type="entry name" value="Cys/Met-Metab_PyrdxlP-dep_enz"/>
</dbReference>
<evidence type="ECO:0000256" key="2">
    <source>
        <dbReference type="ARBA" id="ARBA00022898"/>
    </source>
</evidence>
<dbReference type="Proteomes" id="UP000258927">
    <property type="component" value="Chromosome"/>
</dbReference>
<dbReference type="RefSeq" id="WP_117396726.1">
    <property type="nucleotide sequence ID" value="NZ_CP021330.1"/>
</dbReference>
<dbReference type="InterPro" id="IPR015424">
    <property type="entry name" value="PyrdxlP-dep_Trfase"/>
</dbReference>
<dbReference type="EMBL" id="CP021330">
    <property type="protein sequence ID" value="AVX03720.1"/>
    <property type="molecule type" value="Genomic_DNA"/>
</dbReference>
<keyword evidence="6" id="KW-1185">Reference proteome</keyword>
<proteinExistence type="inferred from homology"/>
<comment type="similarity">
    <text evidence="4">Belongs to the trans-sulfuration enzymes family.</text>
</comment>
<evidence type="ECO:0000256" key="3">
    <source>
        <dbReference type="PIRSR" id="PIRSR001434-2"/>
    </source>
</evidence>
<name>A0A2R4MCJ1_9HYPH</name>
<dbReference type="SUPFAM" id="SSF53383">
    <property type="entry name" value="PLP-dependent transferases"/>
    <property type="match status" value="1"/>
</dbReference>
<dbReference type="InterPro" id="IPR015422">
    <property type="entry name" value="PyrdxlP-dep_Trfase_small"/>
</dbReference>
<dbReference type="GO" id="GO:0016846">
    <property type="term" value="F:carbon-sulfur lyase activity"/>
    <property type="evidence" value="ECO:0007669"/>
    <property type="project" value="TreeGrafter"/>
</dbReference>
<dbReference type="PANTHER" id="PTHR11808">
    <property type="entry name" value="TRANS-SULFURATION ENZYME FAMILY MEMBER"/>
    <property type="match status" value="1"/>
</dbReference>
<evidence type="ECO:0000313" key="6">
    <source>
        <dbReference type="Proteomes" id="UP000258927"/>
    </source>
</evidence>
<keyword evidence="2 3" id="KW-0663">Pyridoxal phosphate</keyword>
<accession>A0A2R4MCJ1</accession>
<sequence length="379" mass="41467">MTRRQRLETLFAQAAGYIDQQTAGVVPAIQPSTTFVRDENYDLLRDNNIYARDDNDIVRLAEKILATAENARDALVFPTGMAAIAALFRTTRAGQTIIMQSQIYWGTTKWVREYCERRAIKLIEQDTSKTDETVSLIAAEKPALVFIETPSNPWLRVTDIGAVAAATTDAGGILGVDSTAAGPAISNPLDLGAHIVMHSGTKSINGHSDVLAGVLAVDDETRPVWQDIKVDRHDAGAVIGSFEAYLLIRGMRTLPLRMERMSENAMAVAQYLQAHDEVDHVFYPGLESHEAHALAKKQMHNGFGPLLSFTVKGDKQRALDAVGKLHLFKRATSLGGVESLVEHRFTIESTTGIPETLLRLSVGIEHIEDLIADLETALS</sequence>
<evidence type="ECO:0000256" key="4">
    <source>
        <dbReference type="RuleBase" id="RU362118"/>
    </source>
</evidence>
<feature type="modified residue" description="N6-(pyridoxal phosphate)lysine" evidence="3">
    <location>
        <position position="202"/>
    </location>
</feature>
<dbReference type="KEGG" id="mmyr:MXMO3_01189"/>
<organism evidence="5 6">
    <name type="scientific">Maritalea myrionectae</name>
    <dbReference type="NCBI Taxonomy" id="454601"/>
    <lineage>
        <taxon>Bacteria</taxon>
        <taxon>Pseudomonadati</taxon>
        <taxon>Pseudomonadota</taxon>
        <taxon>Alphaproteobacteria</taxon>
        <taxon>Hyphomicrobiales</taxon>
        <taxon>Devosiaceae</taxon>
        <taxon>Maritalea</taxon>
    </lineage>
</organism>
<dbReference type="Pfam" id="PF01053">
    <property type="entry name" value="Cys_Met_Meta_PP"/>
    <property type="match status" value="1"/>
</dbReference>
<protein>
    <submittedName>
        <fullName evidence="5">Cystathionine gamma-synthase</fullName>
    </submittedName>
</protein>
<dbReference type="PANTHER" id="PTHR11808:SF35">
    <property type="entry name" value="CYSTATHIONINE GAMMA-SYNTHASE (AFU_ORTHOLOGUE AFUA_7G01590)"/>
    <property type="match status" value="1"/>
</dbReference>
<reference evidence="5 6" key="1">
    <citation type="submission" date="2017-05" db="EMBL/GenBank/DDBJ databases">
        <title>Genome Analysis of Maritalea myrionectae HL2708#5.</title>
        <authorList>
            <consortium name="Cotde Inc.-PKNU"/>
            <person name="Jang D."/>
            <person name="Oh H.-M."/>
        </authorList>
    </citation>
    <scope>NUCLEOTIDE SEQUENCE [LARGE SCALE GENOMIC DNA]</scope>
    <source>
        <strain evidence="5 6">HL2708#5</strain>
    </source>
</reference>
<dbReference type="STRING" id="1122213.GCA_000423365_01607"/>
<dbReference type="PIRSF" id="PIRSF001434">
    <property type="entry name" value="CGS"/>
    <property type="match status" value="1"/>
</dbReference>